<dbReference type="InterPro" id="IPR051604">
    <property type="entry name" value="Ergot_Alk_Oxidoreductase"/>
</dbReference>
<evidence type="ECO:0000259" key="1">
    <source>
        <dbReference type="Pfam" id="PF05368"/>
    </source>
</evidence>
<sequence>MKIIITGSLGPISKPLATKLIADGHHVTVISSNRDKQNEIETLGAKSAIGSIDDVGFLTETFRGVDVAYLMEPTVNMFDPTVDMLKHYEKICEKYAQAVLHSDLKRIVHLSSIGGHSSTGNGMLAFHYYAEQVLKKLPQEVAITTLRPVSFYSNIMAFIPTIKAQKAIITSYHAIEPEPWASPLDIADAAAEELVSVSGGRKVRYIVSDEVSSEKLIKMLGEAIGEEIQWITVPHEALEESYKGFGMSPQAANGFARLNEAKNSGILYEDLVKHKQEITFGKVKIEDFAKDFAKAYQNS</sequence>
<dbReference type="Proteomes" id="UP000256686">
    <property type="component" value="Unassembled WGS sequence"/>
</dbReference>
<protein>
    <submittedName>
        <fullName evidence="2">NAD-dependent dehydratase</fullName>
    </submittedName>
</protein>
<evidence type="ECO:0000313" key="2">
    <source>
        <dbReference type="EMBL" id="REC62249.1"/>
    </source>
</evidence>
<dbReference type="PANTHER" id="PTHR43162:SF1">
    <property type="entry name" value="PRESTALK A DIFFERENTIATION PROTEIN A"/>
    <property type="match status" value="1"/>
</dbReference>
<evidence type="ECO:0000313" key="3">
    <source>
        <dbReference type="Proteomes" id="UP000256686"/>
    </source>
</evidence>
<keyword evidence="3" id="KW-1185">Reference proteome</keyword>
<dbReference type="Pfam" id="PF05368">
    <property type="entry name" value="NmrA"/>
    <property type="match status" value="1"/>
</dbReference>
<name>A0A3D9C914_9FLAO</name>
<dbReference type="PANTHER" id="PTHR43162">
    <property type="match status" value="1"/>
</dbReference>
<dbReference type="Gene3D" id="3.40.50.720">
    <property type="entry name" value="NAD(P)-binding Rossmann-like Domain"/>
    <property type="match status" value="1"/>
</dbReference>
<dbReference type="InterPro" id="IPR036291">
    <property type="entry name" value="NAD(P)-bd_dom_sf"/>
</dbReference>
<reference evidence="3" key="1">
    <citation type="submission" date="2018-06" db="EMBL/GenBank/DDBJ databases">
        <authorList>
            <person name="Lum Nde A."/>
            <person name="Hugo C."/>
        </authorList>
    </citation>
    <scope>NUCLEOTIDE SEQUENCE [LARGE SCALE GENOMIC DNA]</scope>
    <source>
        <strain evidence="3">1_F178</strain>
    </source>
</reference>
<gene>
    <name evidence="2" type="ORF">DRF65_11080</name>
</gene>
<dbReference type="SUPFAM" id="SSF51735">
    <property type="entry name" value="NAD(P)-binding Rossmann-fold domains"/>
    <property type="match status" value="1"/>
</dbReference>
<accession>A0A3D9C914</accession>
<organism evidence="2 3">
    <name type="scientific">Chryseobacterium pennae</name>
    <dbReference type="NCBI Taxonomy" id="2258962"/>
    <lineage>
        <taxon>Bacteria</taxon>
        <taxon>Pseudomonadati</taxon>
        <taxon>Bacteroidota</taxon>
        <taxon>Flavobacteriia</taxon>
        <taxon>Flavobacteriales</taxon>
        <taxon>Weeksellaceae</taxon>
        <taxon>Chryseobacterium group</taxon>
        <taxon>Chryseobacterium</taxon>
    </lineage>
</organism>
<dbReference type="Gene3D" id="3.90.25.10">
    <property type="entry name" value="UDP-galactose 4-epimerase, domain 1"/>
    <property type="match status" value="1"/>
</dbReference>
<comment type="caution">
    <text evidence="2">The sequence shown here is derived from an EMBL/GenBank/DDBJ whole genome shotgun (WGS) entry which is preliminary data.</text>
</comment>
<dbReference type="EMBL" id="QNVT01000009">
    <property type="protein sequence ID" value="REC62249.1"/>
    <property type="molecule type" value="Genomic_DNA"/>
</dbReference>
<proteinExistence type="predicted"/>
<dbReference type="InterPro" id="IPR008030">
    <property type="entry name" value="NmrA-like"/>
</dbReference>
<feature type="domain" description="NmrA-like" evidence="1">
    <location>
        <begin position="2"/>
        <end position="242"/>
    </location>
</feature>
<dbReference type="AlphaFoldDB" id="A0A3D9C914"/>
<dbReference type="RefSeq" id="WP_115970821.1">
    <property type="nucleotide sequence ID" value="NZ_QNVT01000009.1"/>
</dbReference>